<dbReference type="Gene3D" id="1.10.132.80">
    <property type="match status" value="1"/>
</dbReference>
<organism evidence="1">
    <name type="scientific">uncultured marine virus</name>
    <dbReference type="NCBI Taxonomy" id="186617"/>
    <lineage>
        <taxon>Viruses</taxon>
        <taxon>environmental samples</taxon>
    </lineage>
</organism>
<dbReference type="Pfam" id="PF16677">
    <property type="entry name" value="GP3_package"/>
    <property type="match status" value="1"/>
</dbReference>
<reference evidence="1" key="2">
    <citation type="submission" date="2015-03" db="EMBL/GenBank/DDBJ databases">
        <authorList>
            <person name="Chow C.-E.T."/>
            <person name="Winget D.M."/>
            <person name="White R.A.III."/>
            <person name="Hallam S.J."/>
            <person name="Suttle C.A."/>
        </authorList>
    </citation>
    <scope>NUCLEOTIDE SEQUENCE</scope>
    <source>
        <strain evidence="1">H4084948</strain>
    </source>
</reference>
<proteinExistence type="predicted"/>
<evidence type="ECO:0000313" key="1">
    <source>
        <dbReference type="EMBL" id="AKH47514.1"/>
    </source>
</evidence>
<dbReference type="InterPro" id="IPR032066">
    <property type="entry name" value="GP3_package"/>
</dbReference>
<name>A0A0F7L4Q4_9VIRU</name>
<sequence>MAAPKGNKYALGLTNSGRPLKWKSVDEFKKVSDGFFDWCSDNDFIPDIEGLCLYLGTHRKVLCDYEKKEEFSNAIKEIKEGIFFHKKQLAMKGNMNATVFIFDAKNNHDMVDKQEVDNKNLHKFEGDPFEQIRKNTGIDTNRETKEST</sequence>
<reference evidence="1" key="1">
    <citation type="journal article" date="2015" name="Front. Microbiol.">
        <title>Combining genomic sequencing methods to explore viral diversity and reveal potential virus-host interactions.</title>
        <authorList>
            <person name="Chow C.E."/>
            <person name="Winget D.M."/>
            <person name="White R.A.III."/>
            <person name="Hallam S.J."/>
            <person name="Suttle C.A."/>
        </authorList>
    </citation>
    <scope>NUCLEOTIDE SEQUENCE</scope>
    <source>
        <strain evidence="1">H4084948</strain>
    </source>
</reference>
<dbReference type="EMBL" id="KR029595">
    <property type="protein sequence ID" value="AKH47514.1"/>
    <property type="molecule type" value="Genomic_DNA"/>
</dbReference>
<accession>A0A0F7L4Q4</accession>
<protein>
    <submittedName>
        <fullName evidence="1">Small terminase</fullName>
    </submittedName>
</protein>